<dbReference type="Proteomes" id="UP000252100">
    <property type="component" value="Chromosome"/>
</dbReference>
<organism evidence="1 2">
    <name type="scientific">Salicibibacter kimchii</name>
    <dbReference type="NCBI Taxonomy" id="2099786"/>
    <lineage>
        <taxon>Bacteria</taxon>
        <taxon>Bacillati</taxon>
        <taxon>Bacillota</taxon>
        <taxon>Bacilli</taxon>
        <taxon>Bacillales</taxon>
        <taxon>Bacillaceae</taxon>
        <taxon>Salicibibacter</taxon>
    </lineage>
</organism>
<dbReference type="KEGG" id="rue:DT065_12155"/>
<accession>A0A345C0G0</accession>
<keyword evidence="2" id="KW-1185">Reference proteome</keyword>
<sequence length="68" mass="7856">MTSDTHDKVKGIITGKIKIGKTNLSKDIPKAYWMHSRGPIPAFAWTYQRWHGTRWYKRKVAVKVGSNI</sequence>
<dbReference type="OrthoDB" id="9811121at2"/>
<gene>
    <name evidence="1" type="ORF">DT065_12155</name>
</gene>
<dbReference type="AlphaFoldDB" id="A0A345C0G0"/>
<dbReference type="RefSeq" id="WP_114373750.1">
    <property type="nucleotide sequence ID" value="NZ_CP031092.1"/>
</dbReference>
<protein>
    <submittedName>
        <fullName evidence="1">Uncharacterized protein</fullName>
    </submittedName>
</protein>
<proteinExistence type="predicted"/>
<evidence type="ECO:0000313" key="1">
    <source>
        <dbReference type="EMBL" id="AXF56691.1"/>
    </source>
</evidence>
<reference evidence="1 2" key="1">
    <citation type="journal article" date="2018" name="J. Microbiol.">
        <title>Salicibibacter kimchii gen. nov., sp. nov., a moderately halophilic and alkalitolerant bacterium in the family Bacillaceae, isolated from kimchi.</title>
        <authorList>
            <person name="Jang J.Y."/>
            <person name="Oh Y.J."/>
            <person name="Lim S.K."/>
            <person name="Park H.K."/>
            <person name="Lee C."/>
            <person name="Kim J.Y."/>
            <person name="Lee M.A."/>
            <person name="Choi H.J."/>
        </authorList>
    </citation>
    <scope>NUCLEOTIDE SEQUENCE [LARGE SCALE GENOMIC DNA]</scope>
    <source>
        <strain evidence="1 2">NKC1-1</strain>
    </source>
</reference>
<evidence type="ECO:0000313" key="2">
    <source>
        <dbReference type="Proteomes" id="UP000252100"/>
    </source>
</evidence>
<dbReference type="EMBL" id="CP031092">
    <property type="protein sequence ID" value="AXF56691.1"/>
    <property type="molecule type" value="Genomic_DNA"/>
</dbReference>
<name>A0A345C0G0_9BACI</name>